<name>A0AAN7AP07_9PEZI</name>
<sequence>MPVPVAAKIGIVAASVTVAAAIAIYEIPEVRRVADDLRRRVAIALRTFGDGIDPHGEGQPRFNRPEDAHGFYESAGVDADEETRRRQREELMYWNSVHEERNRRNSQSSRRGSTFDDFLQPDAAGERGTMVFNTGAEVWDDGHSLTRRRGNVEGVRGLNAAMISNPFSDEYGIEMDEQRQILEDETPNLLAPGRDEMMSDIYNATPRSQSPVPTETHRSDDAPEVLFDVDSQPQANNTTTHEEMEQASGARTPTNRSRSMTLDREFADAEAEYMTASSDDEAAAYASIQAWARNSTPGFYSPLPVSPQAPLSVVSEMSEAEMIGAGHLTPTDTMSVAESAVDVGNDAVSMTGDGFDAMSDSDDGVATPNSWSEVGSVISDTESAMRA</sequence>
<dbReference type="AlphaFoldDB" id="A0AAN7AP07"/>
<keyword evidence="3" id="KW-1185">Reference proteome</keyword>
<feature type="region of interest" description="Disordered" evidence="1">
    <location>
        <begin position="99"/>
        <end position="121"/>
    </location>
</feature>
<dbReference type="EMBL" id="MU864350">
    <property type="protein sequence ID" value="KAK4193779.1"/>
    <property type="molecule type" value="Genomic_DNA"/>
</dbReference>
<evidence type="ECO:0000313" key="3">
    <source>
        <dbReference type="Proteomes" id="UP001302126"/>
    </source>
</evidence>
<dbReference type="Proteomes" id="UP001302126">
    <property type="component" value="Unassembled WGS sequence"/>
</dbReference>
<evidence type="ECO:0000256" key="1">
    <source>
        <dbReference type="SAM" id="MobiDB-lite"/>
    </source>
</evidence>
<protein>
    <submittedName>
        <fullName evidence="2">Uncharacterized protein</fullName>
    </submittedName>
</protein>
<feature type="compositionally biased region" description="Polar residues" evidence="1">
    <location>
        <begin position="367"/>
        <end position="387"/>
    </location>
</feature>
<feature type="region of interest" description="Disordered" evidence="1">
    <location>
        <begin position="356"/>
        <end position="387"/>
    </location>
</feature>
<feature type="region of interest" description="Disordered" evidence="1">
    <location>
        <begin position="230"/>
        <end position="258"/>
    </location>
</feature>
<feature type="compositionally biased region" description="Polar residues" evidence="1">
    <location>
        <begin position="249"/>
        <end position="258"/>
    </location>
</feature>
<comment type="caution">
    <text evidence="2">The sequence shown here is derived from an EMBL/GenBank/DDBJ whole genome shotgun (WGS) entry which is preliminary data.</text>
</comment>
<gene>
    <name evidence="2" type="ORF">QBC35DRAFT_6152</name>
</gene>
<accession>A0AAN7AP07</accession>
<reference evidence="2" key="1">
    <citation type="journal article" date="2023" name="Mol. Phylogenet. Evol.">
        <title>Genome-scale phylogeny and comparative genomics of the fungal order Sordariales.</title>
        <authorList>
            <person name="Hensen N."/>
            <person name="Bonometti L."/>
            <person name="Westerberg I."/>
            <person name="Brannstrom I.O."/>
            <person name="Guillou S."/>
            <person name="Cros-Aarteil S."/>
            <person name="Calhoun S."/>
            <person name="Haridas S."/>
            <person name="Kuo A."/>
            <person name="Mondo S."/>
            <person name="Pangilinan J."/>
            <person name="Riley R."/>
            <person name="LaButti K."/>
            <person name="Andreopoulos B."/>
            <person name="Lipzen A."/>
            <person name="Chen C."/>
            <person name="Yan M."/>
            <person name="Daum C."/>
            <person name="Ng V."/>
            <person name="Clum A."/>
            <person name="Steindorff A."/>
            <person name="Ohm R.A."/>
            <person name="Martin F."/>
            <person name="Silar P."/>
            <person name="Natvig D.O."/>
            <person name="Lalanne C."/>
            <person name="Gautier V."/>
            <person name="Ament-Velasquez S.L."/>
            <person name="Kruys A."/>
            <person name="Hutchinson M.I."/>
            <person name="Powell A.J."/>
            <person name="Barry K."/>
            <person name="Miller A.N."/>
            <person name="Grigoriev I.V."/>
            <person name="Debuchy R."/>
            <person name="Gladieux P."/>
            <person name="Hiltunen Thoren M."/>
            <person name="Johannesson H."/>
        </authorList>
    </citation>
    <scope>NUCLEOTIDE SEQUENCE</scope>
    <source>
        <strain evidence="2">PSN309</strain>
    </source>
</reference>
<evidence type="ECO:0000313" key="2">
    <source>
        <dbReference type="EMBL" id="KAK4193779.1"/>
    </source>
</evidence>
<proteinExistence type="predicted"/>
<reference evidence="2" key="2">
    <citation type="submission" date="2023-05" db="EMBL/GenBank/DDBJ databases">
        <authorList>
            <consortium name="Lawrence Berkeley National Laboratory"/>
            <person name="Steindorff A."/>
            <person name="Hensen N."/>
            <person name="Bonometti L."/>
            <person name="Westerberg I."/>
            <person name="Brannstrom I.O."/>
            <person name="Guillou S."/>
            <person name="Cros-Aarteil S."/>
            <person name="Calhoun S."/>
            <person name="Haridas S."/>
            <person name="Kuo A."/>
            <person name="Mondo S."/>
            <person name="Pangilinan J."/>
            <person name="Riley R."/>
            <person name="Labutti K."/>
            <person name="Andreopoulos B."/>
            <person name="Lipzen A."/>
            <person name="Chen C."/>
            <person name="Yanf M."/>
            <person name="Daum C."/>
            <person name="Ng V."/>
            <person name="Clum A."/>
            <person name="Ohm R."/>
            <person name="Martin F."/>
            <person name="Silar P."/>
            <person name="Natvig D."/>
            <person name="Lalanne C."/>
            <person name="Gautier V."/>
            <person name="Ament-Velasquez S.L."/>
            <person name="Kruys A."/>
            <person name="Hutchinson M.I."/>
            <person name="Powell A.J."/>
            <person name="Barry K."/>
            <person name="Miller A.N."/>
            <person name="Grigoriev I.V."/>
            <person name="Debuchy R."/>
            <person name="Gladieux P."/>
            <person name="Thoren M.H."/>
            <person name="Johannesson H."/>
        </authorList>
    </citation>
    <scope>NUCLEOTIDE SEQUENCE</scope>
    <source>
        <strain evidence="2">PSN309</strain>
    </source>
</reference>
<organism evidence="2 3">
    <name type="scientific">Podospora australis</name>
    <dbReference type="NCBI Taxonomy" id="1536484"/>
    <lineage>
        <taxon>Eukaryota</taxon>
        <taxon>Fungi</taxon>
        <taxon>Dikarya</taxon>
        <taxon>Ascomycota</taxon>
        <taxon>Pezizomycotina</taxon>
        <taxon>Sordariomycetes</taxon>
        <taxon>Sordariomycetidae</taxon>
        <taxon>Sordariales</taxon>
        <taxon>Podosporaceae</taxon>
        <taxon>Podospora</taxon>
    </lineage>
</organism>